<dbReference type="PROSITE" id="PS00375">
    <property type="entry name" value="UDPGT"/>
    <property type="match status" value="1"/>
</dbReference>
<dbReference type="SUPFAM" id="SSF53756">
    <property type="entry name" value="UDP-Glycosyltransferase/glycogen phosphorylase"/>
    <property type="match status" value="1"/>
</dbReference>
<dbReference type="InterPro" id="IPR002213">
    <property type="entry name" value="UDP_glucos_trans"/>
</dbReference>
<protein>
    <recommendedName>
        <fullName evidence="5">Glycosyltransferase</fullName>
        <ecNumber evidence="5">2.4.1.-</ecNumber>
    </recommendedName>
</protein>
<evidence type="ECO:0000256" key="2">
    <source>
        <dbReference type="ARBA" id="ARBA00022676"/>
    </source>
</evidence>
<dbReference type="InterPro" id="IPR058980">
    <property type="entry name" value="Glyco_transf_N"/>
</dbReference>
<accession>A0A830BK07</accession>
<reference evidence="7" key="1">
    <citation type="submission" date="2020-07" db="EMBL/GenBank/DDBJ databases">
        <title>Ethylene signaling mediates host invasion by parasitic plants.</title>
        <authorList>
            <person name="Yoshida S."/>
        </authorList>
    </citation>
    <scope>NUCLEOTIDE SEQUENCE</scope>
    <source>
        <strain evidence="7">Okayama</strain>
    </source>
</reference>
<dbReference type="Pfam" id="PF26168">
    <property type="entry name" value="Glyco_transf_N"/>
    <property type="match status" value="1"/>
</dbReference>
<dbReference type="InterPro" id="IPR035595">
    <property type="entry name" value="UDP_glycos_trans_CS"/>
</dbReference>
<dbReference type="PANTHER" id="PTHR48044:SF22">
    <property type="entry name" value="GLYCOSYLTRANSFERASE"/>
    <property type="match status" value="1"/>
</dbReference>
<evidence type="ECO:0000313" key="7">
    <source>
        <dbReference type="EMBL" id="GFP87757.1"/>
    </source>
</evidence>
<dbReference type="GO" id="GO:0008194">
    <property type="term" value="F:UDP-glycosyltransferase activity"/>
    <property type="evidence" value="ECO:0007669"/>
    <property type="project" value="InterPro"/>
</dbReference>
<comment type="similarity">
    <text evidence="1 4">Belongs to the UDP-glycosyltransferase family.</text>
</comment>
<comment type="caution">
    <text evidence="7">The sequence shown here is derived from an EMBL/GenBank/DDBJ whole genome shotgun (WGS) entry which is preliminary data.</text>
</comment>
<organism evidence="7 8">
    <name type="scientific">Phtheirospermum japonicum</name>
    <dbReference type="NCBI Taxonomy" id="374723"/>
    <lineage>
        <taxon>Eukaryota</taxon>
        <taxon>Viridiplantae</taxon>
        <taxon>Streptophyta</taxon>
        <taxon>Embryophyta</taxon>
        <taxon>Tracheophyta</taxon>
        <taxon>Spermatophyta</taxon>
        <taxon>Magnoliopsida</taxon>
        <taxon>eudicotyledons</taxon>
        <taxon>Gunneridae</taxon>
        <taxon>Pentapetalae</taxon>
        <taxon>asterids</taxon>
        <taxon>lamiids</taxon>
        <taxon>Lamiales</taxon>
        <taxon>Orobanchaceae</taxon>
        <taxon>Orobanchaceae incertae sedis</taxon>
        <taxon>Phtheirospermum</taxon>
    </lineage>
</organism>
<gene>
    <name evidence="7" type="ORF">PHJA_000919400</name>
</gene>
<dbReference type="AlphaFoldDB" id="A0A830BK07"/>
<dbReference type="GO" id="GO:0016138">
    <property type="term" value="P:glycoside biosynthetic process"/>
    <property type="evidence" value="ECO:0007669"/>
    <property type="project" value="UniProtKB-ARBA"/>
</dbReference>
<keyword evidence="3 4" id="KW-0808">Transferase</keyword>
<evidence type="ECO:0000256" key="4">
    <source>
        <dbReference type="RuleBase" id="RU003718"/>
    </source>
</evidence>
<dbReference type="CDD" id="cd03784">
    <property type="entry name" value="GT1_Gtf-like"/>
    <property type="match status" value="1"/>
</dbReference>
<evidence type="ECO:0000256" key="3">
    <source>
        <dbReference type="ARBA" id="ARBA00022679"/>
    </source>
</evidence>
<evidence type="ECO:0000313" key="8">
    <source>
        <dbReference type="Proteomes" id="UP000653305"/>
    </source>
</evidence>
<name>A0A830BK07_9LAMI</name>
<feature type="domain" description="Glycosyltransferase N-terminal" evidence="6">
    <location>
        <begin position="9"/>
        <end position="240"/>
    </location>
</feature>
<proteinExistence type="inferred from homology"/>
<dbReference type="OrthoDB" id="5835829at2759"/>
<dbReference type="EMBL" id="BMAC01000153">
    <property type="protein sequence ID" value="GFP87757.1"/>
    <property type="molecule type" value="Genomic_DNA"/>
</dbReference>
<keyword evidence="8" id="KW-1185">Reference proteome</keyword>
<keyword evidence="2 4" id="KW-0328">Glycosyltransferase</keyword>
<sequence>MANDKESQAIAVVMVPMPAQGHLNQLLHLSHRLASTAIVPVYYIGAATHIRQAKLRLHGWDLSSISNNINFHEFPTPHFQNPQPDPHAPTNFPVQIIPSILTTINNLRGPVFAFVNDLSIKYKKVVIIYDSLMASVVQDIYSIPNAESYRFWSLSAITLYFLHWHTAGRPDNLPAEAYSILKELPAPDGLFHPEVQTLRASRKNRISGVIYNSSVLIEGLYLDLLANGTAKQWAIGPFNPIKINTYPEKKNDSSRIIRHECLDWLDKQGPNSVIFVSFGTTTSISDEQIKELAIGLEKSQQKFIWVLREADKGDIFSGETRKPVLPDGFEGRVKKRGIVVRDWAPQLEVLGHSATGGFMSHCGWNSCMESISMGVPIATWPMHSDQPVNAALVTKGLRIGVEVKDWACGDEVVSSGVVESAVRKLMGSEEGDEMRKRAKELGDAVKQSVMDGGISRKEMDSFITHITVKSKL</sequence>
<evidence type="ECO:0000256" key="1">
    <source>
        <dbReference type="ARBA" id="ARBA00009995"/>
    </source>
</evidence>
<dbReference type="Proteomes" id="UP000653305">
    <property type="component" value="Unassembled WGS sequence"/>
</dbReference>
<dbReference type="PANTHER" id="PTHR48044">
    <property type="entry name" value="GLYCOSYLTRANSFERASE"/>
    <property type="match status" value="1"/>
</dbReference>
<dbReference type="FunFam" id="3.40.50.2000:FF:000060">
    <property type="entry name" value="Glycosyltransferase"/>
    <property type="match status" value="1"/>
</dbReference>
<dbReference type="EC" id="2.4.1.-" evidence="5"/>
<evidence type="ECO:0000259" key="6">
    <source>
        <dbReference type="Pfam" id="PF26168"/>
    </source>
</evidence>
<dbReference type="Gene3D" id="3.40.50.2000">
    <property type="entry name" value="Glycogen Phosphorylase B"/>
    <property type="match status" value="2"/>
</dbReference>
<dbReference type="Pfam" id="PF00201">
    <property type="entry name" value="UDPGT"/>
    <property type="match status" value="1"/>
</dbReference>
<evidence type="ECO:0000256" key="5">
    <source>
        <dbReference type="RuleBase" id="RU362057"/>
    </source>
</evidence>